<gene>
    <name evidence="1" type="ORF">GM543_14920</name>
</gene>
<proteinExistence type="predicted"/>
<dbReference type="Proteomes" id="UP000469505">
    <property type="component" value="Unassembled WGS sequence"/>
</dbReference>
<keyword evidence="1" id="KW-0547">Nucleotide-binding</keyword>
<dbReference type="AlphaFoldDB" id="A0A6I3UA19"/>
<feature type="non-terminal residue" evidence="1">
    <location>
        <position position="82"/>
    </location>
</feature>
<keyword evidence="1" id="KW-0347">Helicase</keyword>
<protein>
    <submittedName>
        <fullName evidence="1">ATP-dependent helicase</fullName>
    </submittedName>
</protein>
<name>A0A6I3UA19_STREE</name>
<keyword evidence="1" id="KW-0378">Hydrolase</keyword>
<sequence>ECLVELINDDAKILFVAPKEVLGEETISLDYFDGVCVEYTEWYSMSITEQNKVRISHDHVLIVAEKMFSTYPKLCDILIDIA</sequence>
<dbReference type="EMBL" id="WNHX01001103">
    <property type="protein sequence ID" value="MTV88742.1"/>
    <property type="molecule type" value="Genomic_DNA"/>
</dbReference>
<evidence type="ECO:0000313" key="1">
    <source>
        <dbReference type="EMBL" id="MTV88742.1"/>
    </source>
</evidence>
<keyword evidence="1" id="KW-0067">ATP-binding</keyword>
<feature type="non-terminal residue" evidence="1">
    <location>
        <position position="1"/>
    </location>
</feature>
<comment type="caution">
    <text evidence="1">The sequence shown here is derived from an EMBL/GenBank/DDBJ whole genome shotgun (WGS) entry which is preliminary data.</text>
</comment>
<reference evidence="1 2" key="1">
    <citation type="submission" date="2019-11" db="EMBL/GenBank/DDBJ databases">
        <title>Growth characteristics of pneumococcus vary with the chemical composition of the capsule and with environmental conditions.</title>
        <authorList>
            <person name="Tothpal A."/>
            <person name="Desobry K."/>
            <person name="Joshi S."/>
            <person name="Wyllie A.L."/>
            <person name="Weinberger D.M."/>
        </authorList>
    </citation>
    <scope>NUCLEOTIDE SEQUENCE [LARGE SCALE GENOMIC DNA]</scope>
    <source>
        <strain evidence="2">pnumococcus35B</strain>
    </source>
</reference>
<evidence type="ECO:0000313" key="2">
    <source>
        <dbReference type="Proteomes" id="UP000469505"/>
    </source>
</evidence>
<organism evidence="1 2">
    <name type="scientific">Streptococcus pneumoniae</name>
    <dbReference type="NCBI Taxonomy" id="1313"/>
    <lineage>
        <taxon>Bacteria</taxon>
        <taxon>Bacillati</taxon>
        <taxon>Bacillota</taxon>
        <taxon>Bacilli</taxon>
        <taxon>Lactobacillales</taxon>
        <taxon>Streptococcaceae</taxon>
        <taxon>Streptococcus</taxon>
    </lineage>
</organism>
<accession>A0A6I3UA19</accession>
<dbReference type="GO" id="GO:0004386">
    <property type="term" value="F:helicase activity"/>
    <property type="evidence" value="ECO:0007669"/>
    <property type="project" value="UniProtKB-KW"/>
</dbReference>